<sequence length="161" mass="18038">MEVEQFTTNIPERVSKGVAVRKDESKATLTCVHTQWYALTADDTGGMLVRSDTLPKRKQQKDKLPLPPDHGRWDHCQTQHGAFSIRRHFITEIKTGKGLPNQQRYTCPRLHCVESECVSSSTGRGDRGRQRANADKHEAGPTLSAKRGMTGMKLENKLGNV</sequence>
<name>A0AAV2JRH0_KNICA</name>
<feature type="compositionally biased region" description="Basic and acidic residues" evidence="1">
    <location>
        <begin position="61"/>
        <end position="72"/>
    </location>
</feature>
<gene>
    <name evidence="2" type="ORF">KC01_LOCUS9470</name>
</gene>
<proteinExistence type="predicted"/>
<evidence type="ECO:0000313" key="2">
    <source>
        <dbReference type="EMBL" id="CAL1578310.1"/>
    </source>
</evidence>
<reference evidence="2 3" key="1">
    <citation type="submission" date="2024-04" db="EMBL/GenBank/DDBJ databases">
        <authorList>
            <person name="Waldvogel A.-M."/>
            <person name="Schoenle A."/>
        </authorList>
    </citation>
    <scope>NUCLEOTIDE SEQUENCE [LARGE SCALE GENOMIC DNA]</scope>
</reference>
<evidence type="ECO:0000313" key="3">
    <source>
        <dbReference type="Proteomes" id="UP001497482"/>
    </source>
</evidence>
<feature type="region of interest" description="Disordered" evidence="1">
    <location>
        <begin position="118"/>
        <end position="161"/>
    </location>
</feature>
<dbReference type="AlphaFoldDB" id="A0AAV2JRH0"/>
<organism evidence="2 3">
    <name type="scientific">Knipowitschia caucasica</name>
    <name type="common">Caucasian dwarf goby</name>
    <name type="synonym">Pomatoschistus caucasicus</name>
    <dbReference type="NCBI Taxonomy" id="637954"/>
    <lineage>
        <taxon>Eukaryota</taxon>
        <taxon>Metazoa</taxon>
        <taxon>Chordata</taxon>
        <taxon>Craniata</taxon>
        <taxon>Vertebrata</taxon>
        <taxon>Euteleostomi</taxon>
        <taxon>Actinopterygii</taxon>
        <taxon>Neopterygii</taxon>
        <taxon>Teleostei</taxon>
        <taxon>Neoteleostei</taxon>
        <taxon>Acanthomorphata</taxon>
        <taxon>Gobiaria</taxon>
        <taxon>Gobiiformes</taxon>
        <taxon>Gobioidei</taxon>
        <taxon>Gobiidae</taxon>
        <taxon>Gobiinae</taxon>
        <taxon>Knipowitschia</taxon>
    </lineage>
</organism>
<keyword evidence="3" id="KW-1185">Reference proteome</keyword>
<dbReference type="EMBL" id="OZ035835">
    <property type="protein sequence ID" value="CAL1578310.1"/>
    <property type="molecule type" value="Genomic_DNA"/>
</dbReference>
<feature type="region of interest" description="Disordered" evidence="1">
    <location>
        <begin position="53"/>
        <end position="72"/>
    </location>
</feature>
<evidence type="ECO:0000256" key="1">
    <source>
        <dbReference type="SAM" id="MobiDB-lite"/>
    </source>
</evidence>
<accession>A0AAV2JRH0</accession>
<dbReference type="Proteomes" id="UP001497482">
    <property type="component" value="Chromosome 13"/>
</dbReference>
<protein>
    <submittedName>
        <fullName evidence="2">Uncharacterized protein</fullName>
    </submittedName>
</protein>
<feature type="compositionally biased region" description="Basic and acidic residues" evidence="1">
    <location>
        <begin position="124"/>
        <end position="139"/>
    </location>
</feature>